<dbReference type="InterPro" id="IPR012340">
    <property type="entry name" value="NA-bd_OB-fold"/>
</dbReference>
<dbReference type="Gene3D" id="2.40.50.140">
    <property type="entry name" value="Nucleic acid-binding proteins"/>
    <property type="match status" value="1"/>
</dbReference>
<evidence type="ECO:0008006" key="4">
    <source>
        <dbReference type="Google" id="ProtNLM"/>
    </source>
</evidence>
<dbReference type="EMBL" id="BMHA01000017">
    <property type="protein sequence ID" value="GGI09704.1"/>
    <property type="molecule type" value="Genomic_DNA"/>
</dbReference>
<organism evidence="2 3">
    <name type="scientific">Egicoccus halophilus</name>
    <dbReference type="NCBI Taxonomy" id="1670830"/>
    <lineage>
        <taxon>Bacteria</taxon>
        <taxon>Bacillati</taxon>
        <taxon>Actinomycetota</taxon>
        <taxon>Nitriliruptoria</taxon>
        <taxon>Egicoccales</taxon>
        <taxon>Egicoccaceae</taxon>
        <taxon>Egicoccus</taxon>
    </lineage>
</organism>
<evidence type="ECO:0000313" key="3">
    <source>
        <dbReference type="Proteomes" id="UP000650511"/>
    </source>
</evidence>
<name>A0A8J3EVR5_9ACTN</name>
<keyword evidence="3" id="KW-1185">Reference proteome</keyword>
<feature type="transmembrane region" description="Helical" evidence="1">
    <location>
        <begin position="55"/>
        <end position="76"/>
    </location>
</feature>
<dbReference type="Proteomes" id="UP000650511">
    <property type="component" value="Unassembled WGS sequence"/>
</dbReference>
<keyword evidence="1" id="KW-1133">Transmembrane helix</keyword>
<proteinExistence type="predicted"/>
<evidence type="ECO:0000256" key="1">
    <source>
        <dbReference type="SAM" id="Phobius"/>
    </source>
</evidence>
<evidence type="ECO:0000313" key="2">
    <source>
        <dbReference type="EMBL" id="GGI09704.1"/>
    </source>
</evidence>
<protein>
    <recommendedName>
        <fullName evidence="4">NfeD-like C-terminal domain-containing protein</fullName>
    </recommendedName>
</protein>
<feature type="transmembrane region" description="Helical" evidence="1">
    <location>
        <begin position="12"/>
        <end position="35"/>
    </location>
</feature>
<reference evidence="2" key="1">
    <citation type="journal article" date="2014" name="Int. J. Syst. Evol. Microbiol.">
        <title>Complete genome sequence of Corynebacterium casei LMG S-19264T (=DSM 44701T), isolated from a smear-ripened cheese.</title>
        <authorList>
            <consortium name="US DOE Joint Genome Institute (JGI-PGF)"/>
            <person name="Walter F."/>
            <person name="Albersmeier A."/>
            <person name="Kalinowski J."/>
            <person name="Ruckert C."/>
        </authorList>
    </citation>
    <scope>NUCLEOTIDE SEQUENCE</scope>
    <source>
        <strain evidence="2">CGMCC 1.14988</strain>
    </source>
</reference>
<accession>A0A8J3EVR5</accession>
<feature type="transmembrane region" description="Helical" evidence="1">
    <location>
        <begin position="83"/>
        <end position="104"/>
    </location>
</feature>
<gene>
    <name evidence="2" type="ORF">GCM10011354_35400</name>
</gene>
<dbReference type="AlphaFoldDB" id="A0A8J3EVR5"/>
<reference evidence="2" key="2">
    <citation type="submission" date="2020-09" db="EMBL/GenBank/DDBJ databases">
        <authorList>
            <person name="Sun Q."/>
            <person name="Zhou Y."/>
        </authorList>
    </citation>
    <scope>NUCLEOTIDE SEQUENCE</scope>
    <source>
        <strain evidence="2">CGMCC 1.14988</strain>
    </source>
</reference>
<keyword evidence="1" id="KW-0812">Transmembrane</keyword>
<sequence length="182" mass="18045">MVRPMLEFFLRGQSVTPFIVIGVVGLALVVLSLVLGEVFEGLLGGLDLDVGGGLFSAPVLGSFLASFGFGAALIIYTTGAGAAVGAVGGLASGLVVGGVALGMMRSLVNMPTDETVTTSSLTGAAGVVITAIPADGFGEVTIRHHGSQHKYNARATDGPIPAGAPVRVTAVLSASAVQVEPA</sequence>
<comment type="caution">
    <text evidence="2">The sequence shown here is derived from an EMBL/GenBank/DDBJ whole genome shotgun (WGS) entry which is preliminary data.</text>
</comment>
<keyword evidence="1" id="KW-0472">Membrane</keyword>